<feature type="compositionally biased region" description="Polar residues" evidence="1">
    <location>
        <begin position="191"/>
        <end position="206"/>
    </location>
</feature>
<evidence type="ECO:0000313" key="2">
    <source>
        <dbReference type="EMBL" id="MBJ3762140.1"/>
    </source>
</evidence>
<accession>A0A934IGG9</accession>
<evidence type="ECO:0000313" key="3">
    <source>
        <dbReference type="Proteomes" id="UP000642488"/>
    </source>
</evidence>
<dbReference type="EMBL" id="JAEKPD010000005">
    <property type="protein sequence ID" value="MBJ3762140.1"/>
    <property type="molecule type" value="Genomic_DNA"/>
</dbReference>
<keyword evidence="3" id="KW-1185">Reference proteome</keyword>
<sequence>TQELEPPANPARFTPTDEGVRVFHGIYFNSDELQVLRDRIKGKVKVFIDPDNLNTASVVLPGIKEPVEVQLQITAFADMTLPEVLKLMAEFRREDPNTSEIHEDRIMRTRRDRYDRIKEIGLEHNLPRSYSTMAECREMARAVFSGARPIRSQPLAGTTRPGDITDIQQGDGVFHVGGVDTASSAPGEPGNASSEVGPSYRETSGILSPEGDQYAVAKQPNEPVKPRKSKDKSSGMLARPKNLKGLT</sequence>
<evidence type="ECO:0000256" key="1">
    <source>
        <dbReference type="SAM" id="MobiDB-lite"/>
    </source>
</evidence>
<dbReference type="Proteomes" id="UP000642488">
    <property type="component" value="Unassembled WGS sequence"/>
</dbReference>
<protein>
    <submittedName>
        <fullName evidence="2">Uncharacterized protein</fullName>
    </submittedName>
</protein>
<proteinExistence type="predicted"/>
<name>A0A934IGG9_9RHOB</name>
<comment type="caution">
    <text evidence="2">The sequence shown here is derived from an EMBL/GenBank/DDBJ whole genome shotgun (WGS) entry which is preliminary data.</text>
</comment>
<gene>
    <name evidence="2" type="ORF">ILP92_05215</name>
</gene>
<reference evidence="2" key="1">
    <citation type="submission" date="2020-12" db="EMBL/GenBank/DDBJ databases">
        <title>Bacterial taxonomy.</title>
        <authorList>
            <person name="Pan X."/>
        </authorList>
    </citation>
    <scope>NUCLEOTIDE SEQUENCE</scope>
    <source>
        <strain evidence="2">KCTC 52957</strain>
    </source>
</reference>
<feature type="region of interest" description="Disordered" evidence="1">
    <location>
        <begin position="151"/>
        <end position="247"/>
    </location>
</feature>
<feature type="non-terminal residue" evidence="2">
    <location>
        <position position="1"/>
    </location>
</feature>
<organism evidence="2 3">
    <name type="scientific">Palleronia pontilimi</name>
    <dbReference type="NCBI Taxonomy" id="1964209"/>
    <lineage>
        <taxon>Bacteria</taxon>
        <taxon>Pseudomonadati</taxon>
        <taxon>Pseudomonadota</taxon>
        <taxon>Alphaproteobacteria</taxon>
        <taxon>Rhodobacterales</taxon>
        <taxon>Roseobacteraceae</taxon>
        <taxon>Palleronia</taxon>
    </lineage>
</organism>
<dbReference type="AlphaFoldDB" id="A0A934IGG9"/>